<dbReference type="AlphaFoldDB" id="B3EJC3"/>
<dbReference type="InterPro" id="IPR032710">
    <property type="entry name" value="NTF2-like_dom_sf"/>
</dbReference>
<dbReference type="EMBL" id="CP001101">
    <property type="protein sequence ID" value="ACE04323.1"/>
    <property type="molecule type" value="Genomic_DNA"/>
</dbReference>
<feature type="chain" id="PRO_5002786153" description="DUF4440 domain-containing protein" evidence="1">
    <location>
        <begin position="23"/>
        <end position="144"/>
    </location>
</feature>
<dbReference type="OrthoDB" id="598214at2"/>
<feature type="domain" description="DUF4440" evidence="2">
    <location>
        <begin position="32"/>
        <end position="133"/>
    </location>
</feature>
<proteinExistence type="predicted"/>
<dbReference type="KEGG" id="cpb:Cphamn1_1395"/>
<reference evidence="3" key="1">
    <citation type="submission" date="2008-06" db="EMBL/GenBank/DDBJ databases">
        <title>Complete sequence of Chlorobium phaeobacteroides BS1.</title>
        <authorList>
            <consortium name="US DOE Joint Genome Institute"/>
            <person name="Lucas S."/>
            <person name="Copeland A."/>
            <person name="Lapidus A."/>
            <person name="Glavina del Rio T."/>
            <person name="Dalin E."/>
            <person name="Tice H."/>
            <person name="Bruce D."/>
            <person name="Goodwin L."/>
            <person name="Pitluck S."/>
            <person name="Schmutz J."/>
            <person name="Larimer F."/>
            <person name="Land M."/>
            <person name="Hauser L."/>
            <person name="Kyrpides N."/>
            <person name="Ovchinnikova G."/>
            <person name="Li T."/>
            <person name="Liu Z."/>
            <person name="Zhao F."/>
            <person name="Overmann J."/>
            <person name="Bryant D.A."/>
            <person name="Richardson P."/>
        </authorList>
    </citation>
    <scope>NUCLEOTIDE SEQUENCE [LARGE SCALE GENOMIC DNA]</scope>
    <source>
        <strain evidence="3">BS1</strain>
    </source>
</reference>
<dbReference type="Pfam" id="PF14534">
    <property type="entry name" value="DUF4440"/>
    <property type="match status" value="1"/>
</dbReference>
<gene>
    <name evidence="3" type="ordered locus">Cphamn1_1395</name>
</gene>
<name>B3EJC3_CHLPB</name>
<dbReference type="STRING" id="331678.Cphamn1_1395"/>
<dbReference type="SUPFAM" id="SSF54427">
    <property type="entry name" value="NTF2-like"/>
    <property type="match status" value="1"/>
</dbReference>
<evidence type="ECO:0000313" key="3">
    <source>
        <dbReference type="EMBL" id="ACE04323.1"/>
    </source>
</evidence>
<feature type="signal peptide" evidence="1">
    <location>
        <begin position="1"/>
        <end position="22"/>
    </location>
</feature>
<dbReference type="InterPro" id="IPR027843">
    <property type="entry name" value="DUF4440"/>
</dbReference>
<keyword evidence="1" id="KW-0732">Signal</keyword>
<accession>B3EJC3</accession>
<dbReference type="Gene3D" id="3.10.450.50">
    <property type="match status" value="1"/>
</dbReference>
<evidence type="ECO:0000259" key="2">
    <source>
        <dbReference type="Pfam" id="PF14534"/>
    </source>
</evidence>
<dbReference type="eggNOG" id="ENOG502ZR2P">
    <property type="taxonomic scope" value="Bacteria"/>
</dbReference>
<dbReference type="HOGENOM" id="CLU_1793034_0_0_10"/>
<evidence type="ECO:0000256" key="1">
    <source>
        <dbReference type="SAM" id="SignalP"/>
    </source>
</evidence>
<organism evidence="3">
    <name type="scientific">Chlorobium phaeobacteroides (strain BS1)</name>
    <dbReference type="NCBI Taxonomy" id="331678"/>
    <lineage>
        <taxon>Bacteria</taxon>
        <taxon>Pseudomonadati</taxon>
        <taxon>Chlorobiota</taxon>
        <taxon>Chlorobiia</taxon>
        <taxon>Chlorobiales</taxon>
        <taxon>Chlorobiaceae</taxon>
        <taxon>Chlorobium/Pelodictyon group</taxon>
        <taxon>Chlorobium</taxon>
    </lineage>
</organism>
<sequence length="144" mass="16048">MSRVSISLALALFMLIASPLFAAVNAQYPGEQLVRKLFADMKSGNVTSIEAMISPAFQSAHQDGARDRDQEIELIRNLKMGTFSLGDFKESREGDVLVVTYTVSTEETIDGNRLDREPARRLSVFQKTEKGWLWVAHANLKVMG</sequence>
<protein>
    <recommendedName>
        <fullName evidence="2">DUF4440 domain-containing protein</fullName>
    </recommendedName>
</protein>